<dbReference type="SMART" id="SM00181">
    <property type="entry name" value="EGF"/>
    <property type="match status" value="2"/>
</dbReference>
<feature type="domain" description="EGF-like" evidence="2">
    <location>
        <begin position="115"/>
        <end position="156"/>
    </location>
</feature>
<dbReference type="AlphaFoldDB" id="A0A7J7J6T8"/>
<evidence type="ECO:0000259" key="2">
    <source>
        <dbReference type="PROSITE" id="PS50026"/>
    </source>
</evidence>
<comment type="caution">
    <text evidence="3">The sequence shown here is derived from an EMBL/GenBank/DDBJ whole genome shotgun (WGS) entry which is preliminary data.</text>
</comment>
<comment type="caution">
    <text evidence="1">Lacks conserved residue(s) required for the propagation of feature annotation.</text>
</comment>
<accession>A0A7J7J6T8</accession>
<keyword evidence="1" id="KW-0245">EGF-like domain</keyword>
<evidence type="ECO:0000313" key="3">
    <source>
        <dbReference type="EMBL" id="KAF6021138.1"/>
    </source>
</evidence>
<sequence>MVEIPTKLANNQNVYIICLQEVSTCIRHVHFYDTWKLLEQCLNAAMAPIINAHGGTYIMIHFPIFSPNRIPRTDWCQAATVNGQSPCLNNGQCRNECLNYVCICIPPFTAGRNCESFQCSENGECLNGGTCDRGPSGMNQAPMCLCPPGRSGARTTIIYSYLVNSVSYSIQSNRVMQGAVHLYYSIEISTNISVRPY</sequence>
<name>A0A7J7J6T8_BUGNE</name>
<reference evidence="3" key="1">
    <citation type="submission" date="2020-06" db="EMBL/GenBank/DDBJ databases">
        <title>Draft genome of Bugula neritina, a colonial animal packing powerful symbionts and potential medicines.</title>
        <authorList>
            <person name="Rayko M."/>
        </authorList>
    </citation>
    <scope>NUCLEOTIDE SEQUENCE [LARGE SCALE GENOMIC DNA]</scope>
    <source>
        <strain evidence="3">Kwan_BN1</strain>
    </source>
</reference>
<dbReference type="SUPFAM" id="SSF57196">
    <property type="entry name" value="EGF/Laminin"/>
    <property type="match status" value="1"/>
</dbReference>
<dbReference type="OrthoDB" id="430340at2759"/>
<dbReference type="CDD" id="cd00053">
    <property type="entry name" value="EGF"/>
    <property type="match status" value="1"/>
</dbReference>
<dbReference type="EMBL" id="VXIV02003117">
    <property type="protein sequence ID" value="KAF6021138.1"/>
    <property type="molecule type" value="Genomic_DNA"/>
</dbReference>
<evidence type="ECO:0000256" key="1">
    <source>
        <dbReference type="PROSITE-ProRule" id="PRU00076"/>
    </source>
</evidence>
<gene>
    <name evidence="3" type="ORF">EB796_020554</name>
</gene>
<dbReference type="InterPro" id="IPR000742">
    <property type="entry name" value="EGF"/>
</dbReference>
<keyword evidence="4" id="KW-1185">Reference proteome</keyword>
<organism evidence="3 4">
    <name type="scientific">Bugula neritina</name>
    <name type="common">Brown bryozoan</name>
    <name type="synonym">Sertularia neritina</name>
    <dbReference type="NCBI Taxonomy" id="10212"/>
    <lineage>
        <taxon>Eukaryota</taxon>
        <taxon>Metazoa</taxon>
        <taxon>Spiralia</taxon>
        <taxon>Lophotrochozoa</taxon>
        <taxon>Bryozoa</taxon>
        <taxon>Gymnolaemata</taxon>
        <taxon>Cheilostomatida</taxon>
        <taxon>Flustrina</taxon>
        <taxon>Buguloidea</taxon>
        <taxon>Bugulidae</taxon>
        <taxon>Bugula</taxon>
    </lineage>
</organism>
<dbReference type="PROSITE" id="PS50026">
    <property type="entry name" value="EGF_3"/>
    <property type="match status" value="1"/>
</dbReference>
<dbReference type="Proteomes" id="UP000593567">
    <property type="component" value="Unassembled WGS sequence"/>
</dbReference>
<evidence type="ECO:0000313" key="4">
    <source>
        <dbReference type="Proteomes" id="UP000593567"/>
    </source>
</evidence>
<proteinExistence type="predicted"/>
<dbReference type="Pfam" id="PF00008">
    <property type="entry name" value="EGF"/>
    <property type="match status" value="1"/>
</dbReference>
<protein>
    <recommendedName>
        <fullName evidence="2">EGF-like domain-containing protein</fullName>
    </recommendedName>
</protein>
<dbReference type="Gene3D" id="2.10.25.10">
    <property type="entry name" value="Laminin"/>
    <property type="match status" value="1"/>
</dbReference>